<dbReference type="EMBL" id="CDQK01000006">
    <property type="protein sequence ID" value="CEP24387.1"/>
    <property type="molecule type" value="Genomic_DNA"/>
</dbReference>
<sequence length="477" mass="55204">MGKEHLYSKIYLNDRVVEVSGVHDLAPSWTWFNLHGHNAADNRDNNNNVDDATGVDTDASTLALANVKLQMLVRSLTENTSLCALVQHVRLNWDIDESLQVQFVELLSLYGSSLRFIENVTTMRMNNALLRGNHYTQLETLDVPPSTDSRGEINRQVSLGYIRDVVHVLNGRLTESVKHLTLFMDPVKMFNNLHRLKAPLELESIKIHLRLDIYPIMVFDPRTVTVRSLTNFFSTKTLKSLALISWDDQVFDQYEFINSSGMFQCWCPFENIEDLTFISMTFDDKGIAQLIRSIKRLKKIKLDYHRPDIHVKRDSEVYKSLWRHTSSLQFVDIKLELTDKLLHFDVREYSTLIDIPCTCPICSASAQILRELIPTETKDYTTFLDLNIFDRLLKSSVSPYSKSVDAYPSVNTGNDTMDSFLQSFNKKLGSKYRFAPQLTKPQFELLYTCLLHSMKIDLKPFIENFPNIHFLNTKRWL</sequence>
<proteinExistence type="predicted"/>
<protein>
    <submittedName>
        <fullName evidence="1">Uncharacterized protein</fullName>
    </submittedName>
</protein>
<gene>
    <name evidence="1" type="primary">DAS1</name>
    <name evidence="1" type="ORF">BN1211_5197</name>
</gene>
<dbReference type="Proteomes" id="UP000038830">
    <property type="component" value="Unassembled WGS sequence"/>
</dbReference>
<dbReference type="AlphaFoldDB" id="A0A0H5C8N7"/>
<evidence type="ECO:0000313" key="2">
    <source>
        <dbReference type="Proteomes" id="UP000038830"/>
    </source>
</evidence>
<accession>A0A0H5C8N7</accession>
<name>A0A0H5C8N7_CYBJN</name>
<reference evidence="2" key="1">
    <citation type="journal article" date="2015" name="J. Biotechnol.">
        <title>The structure of the Cyberlindnera jadinii genome and its relation to Candida utilis analyzed by the occurrence of single nucleotide polymorphisms.</title>
        <authorList>
            <person name="Rupp O."/>
            <person name="Brinkrolf K."/>
            <person name="Buerth C."/>
            <person name="Kunigo M."/>
            <person name="Schneider J."/>
            <person name="Jaenicke S."/>
            <person name="Goesmann A."/>
            <person name="Puehler A."/>
            <person name="Jaeger K.-E."/>
            <person name="Ernst J.F."/>
        </authorList>
    </citation>
    <scope>NUCLEOTIDE SEQUENCE [LARGE SCALE GENOMIC DNA]</scope>
    <source>
        <strain evidence="2">ATCC 18201 / CBS 1600 / BCRC 20928 / JCM 3617 / NBRC 0987 / NRRL Y-1542</strain>
    </source>
</reference>
<organism evidence="1 2">
    <name type="scientific">Cyberlindnera jadinii (strain ATCC 18201 / CBS 1600 / BCRC 20928 / JCM 3617 / NBRC 0987 / NRRL Y-1542)</name>
    <name type="common">Torula yeast</name>
    <name type="synonym">Candida utilis</name>
    <dbReference type="NCBI Taxonomy" id="983966"/>
    <lineage>
        <taxon>Eukaryota</taxon>
        <taxon>Fungi</taxon>
        <taxon>Dikarya</taxon>
        <taxon>Ascomycota</taxon>
        <taxon>Saccharomycotina</taxon>
        <taxon>Saccharomycetes</taxon>
        <taxon>Phaffomycetales</taxon>
        <taxon>Phaffomycetaceae</taxon>
        <taxon>Cyberlindnera</taxon>
    </lineage>
</organism>
<evidence type="ECO:0000313" key="1">
    <source>
        <dbReference type="EMBL" id="CEP24387.1"/>
    </source>
</evidence>